<sequence length="124" mass="14358">MIQEKESVFTCFVRVVKAAAYHFLNRCVSDLRKEECYGCQVDHPSQTQHPCLFDIEDGFIDIHFQILVKKLLTPEYTQAVRMLLYKEGILFDDSRILGVTDALLYELKFAARHTGGDVVKMMHE</sequence>
<name>A0A834FKQ2_ORYME</name>
<proteinExistence type="predicted"/>
<comment type="caution">
    <text evidence="1">The sequence shown here is derived from an EMBL/GenBank/DDBJ whole genome shotgun (WGS) entry which is preliminary data.</text>
</comment>
<reference evidence="1" key="1">
    <citation type="journal article" name="BMC Genomics">
        <title>Long-read sequencing and de novo genome assembly of marine medaka (Oryzias melastigma).</title>
        <authorList>
            <person name="Liang P."/>
            <person name="Saqib H.S.A."/>
            <person name="Ni X."/>
            <person name="Shen Y."/>
        </authorList>
    </citation>
    <scope>NUCLEOTIDE SEQUENCE</scope>
    <source>
        <strain evidence="1">Bigg-433</strain>
    </source>
</reference>
<evidence type="ECO:0000313" key="1">
    <source>
        <dbReference type="EMBL" id="KAF6735993.1"/>
    </source>
</evidence>
<accession>A0A834FKQ2</accession>
<dbReference type="EMBL" id="WKFB01000098">
    <property type="protein sequence ID" value="KAF6735993.1"/>
    <property type="molecule type" value="Genomic_DNA"/>
</dbReference>
<evidence type="ECO:0000313" key="2">
    <source>
        <dbReference type="Proteomes" id="UP000646548"/>
    </source>
</evidence>
<dbReference type="Proteomes" id="UP000646548">
    <property type="component" value="Unassembled WGS sequence"/>
</dbReference>
<protein>
    <submittedName>
        <fullName evidence="1">Uncharacterized protein</fullName>
    </submittedName>
</protein>
<dbReference type="AlphaFoldDB" id="A0A834FKQ2"/>
<gene>
    <name evidence="1" type="ORF">FQA47_020271</name>
</gene>
<organism evidence="1 2">
    <name type="scientific">Oryzias melastigma</name>
    <name type="common">Marine medaka</name>
    <dbReference type="NCBI Taxonomy" id="30732"/>
    <lineage>
        <taxon>Eukaryota</taxon>
        <taxon>Metazoa</taxon>
        <taxon>Chordata</taxon>
        <taxon>Craniata</taxon>
        <taxon>Vertebrata</taxon>
        <taxon>Euteleostomi</taxon>
        <taxon>Actinopterygii</taxon>
        <taxon>Neopterygii</taxon>
        <taxon>Teleostei</taxon>
        <taxon>Neoteleostei</taxon>
        <taxon>Acanthomorphata</taxon>
        <taxon>Ovalentaria</taxon>
        <taxon>Atherinomorphae</taxon>
        <taxon>Beloniformes</taxon>
        <taxon>Adrianichthyidae</taxon>
        <taxon>Oryziinae</taxon>
        <taxon>Oryzias</taxon>
    </lineage>
</organism>